<dbReference type="Pfam" id="PF00067">
    <property type="entry name" value="p450"/>
    <property type="match status" value="1"/>
</dbReference>
<keyword evidence="5 8" id="KW-1133">Transmembrane helix</keyword>
<dbReference type="PRINTS" id="PR00385">
    <property type="entry name" value="P450"/>
</dbReference>
<keyword evidence="7" id="KW-0503">Monooxygenase</keyword>
<keyword evidence="6 7" id="KW-0408">Iron</keyword>
<name>A0ABQ9MY33_HEVBR</name>
<comment type="similarity">
    <text evidence="2 7">Belongs to the cytochrome P450 family.</text>
</comment>
<evidence type="ECO:0000256" key="6">
    <source>
        <dbReference type="ARBA" id="ARBA00023004"/>
    </source>
</evidence>
<keyword evidence="7" id="KW-0560">Oxidoreductase</keyword>
<dbReference type="EMBL" id="JARPOI010000004">
    <property type="protein sequence ID" value="KAJ9184176.1"/>
    <property type="molecule type" value="Genomic_DNA"/>
</dbReference>
<reference evidence="9" key="1">
    <citation type="journal article" date="2023" name="Plant Biotechnol. J.">
        <title>Chromosome-level wild Hevea brasiliensis genome provides new tools for genomic-assisted breeding and valuable loci to elevate rubber yield.</title>
        <authorList>
            <person name="Cheng H."/>
            <person name="Song X."/>
            <person name="Hu Y."/>
            <person name="Wu T."/>
            <person name="Yang Q."/>
            <person name="An Z."/>
            <person name="Feng S."/>
            <person name="Deng Z."/>
            <person name="Wu W."/>
            <person name="Zeng X."/>
            <person name="Tu M."/>
            <person name="Wang X."/>
            <person name="Huang H."/>
        </authorList>
    </citation>
    <scope>NUCLEOTIDE SEQUENCE</scope>
    <source>
        <strain evidence="9">MT/VB/25A 57/8</strain>
    </source>
</reference>
<keyword evidence="3 8" id="KW-0812">Transmembrane</keyword>
<sequence>MELALYNSLLISAIFFIPLLLYFLRHKKLGSTENEAQTLSQLLQQTPPGSSGWPLIGETIEYLSTTKAGIPEKFINDRRKKYSSKLFKTSLLGQPMVLLCNAEGNKFVFSNENRLFTTWWPSSIDKFFDTHNASKSEEAMKMRKFVTPVLKPDTLRKYVHIIDAKTRQHLRAHWDGKQVIEVHPFAKDLTFVLACGLLLGIHDEEAIAQFQKPFGHFSAGLLSLPIDLPGTNFRRAIKAAKELRKEFEVMIKRWKSDRSPSQSQGILSQHLLELNEEGQEESQMATRILALISASYDNVSTAMTFVVKYLAEMPNVFDAVLREQSEIAREKEVDEPLNWDDIQKMRYSWNVASEVLRLHPPANGAFREVITNFSYAGFLIPKGWKLHWNAFATHKSPEYFPDPEKFDPSRFEGNGLVPYSYVPFGGGAHMCPGKEYARIAILVLMHNVVTKFKLEKLFPDEKIIGLPILRPAKGLPVRLYPRQQP</sequence>
<dbReference type="InterPro" id="IPR001128">
    <property type="entry name" value="Cyt_P450"/>
</dbReference>
<dbReference type="PROSITE" id="PS00086">
    <property type="entry name" value="CYTOCHROME_P450"/>
    <property type="match status" value="1"/>
</dbReference>
<accession>A0ABQ9MY33</accession>
<dbReference type="CDD" id="cd11043">
    <property type="entry name" value="CYP90-like"/>
    <property type="match status" value="1"/>
</dbReference>
<evidence type="ECO:0000313" key="10">
    <source>
        <dbReference type="Proteomes" id="UP001174677"/>
    </source>
</evidence>
<feature type="transmembrane region" description="Helical" evidence="8">
    <location>
        <begin position="6"/>
        <end position="24"/>
    </location>
</feature>
<evidence type="ECO:0000256" key="1">
    <source>
        <dbReference type="ARBA" id="ARBA00004167"/>
    </source>
</evidence>
<keyword evidence="4 7" id="KW-0479">Metal-binding</keyword>
<dbReference type="PANTHER" id="PTHR24286">
    <property type="entry name" value="CYTOCHROME P450 26"/>
    <property type="match status" value="1"/>
</dbReference>
<keyword evidence="10" id="KW-1185">Reference proteome</keyword>
<keyword evidence="8" id="KW-0472">Membrane</keyword>
<dbReference type="Proteomes" id="UP001174677">
    <property type="component" value="Chromosome 4"/>
</dbReference>
<evidence type="ECO:0000256" key="4">
    <source>
        <dbReference type="ARBA" id="ARBA00022723"/>
    </source>
</evidence>
<dbReference type="Gene3D" id="1.10.630.10">
    <property type="entry name" value="Cytochrome P450"/>
    <property type="match status" value="1"/>
</dbReference>
<evidence type="ECO:0000256" key="5">
    <source>
        <dbReference type="ARBA" id="ARBA00022989"/>
    </source>
</evidence>
<evidence type="ECO:0000256" key="2">
    <source>
        <dbReference type="ARBA" id="ARBA00010617"/>
    </source>
</evidence>
<dbReference type="InterPro" id="IPR017972">
    <property type="entry name" value="Cyt_P450_CS"/>
</dbReference>
<evidence type="ECO:0008006" key="11">
    <source>
        <dbReference type="Google" id="ProtNLM"/>
    </source>
</evidence>
<proteinExistence type="inferred from homology"/>
<gene>
    <name evidence="9" type="ORF">P3X46_007942</name>
</gene>
<evidence type="ECO:0000313" key="9">
    <source>
        <dbReference type="EMBL" id="KAJ9184176.1"/>
    </source>
</evidence>
<evidence type="ECO:0000256" key="8">
    <source>
        <dbReference type="SAM" id="Phobius"/>
    </source>
</evidence>
<dbReference type="InterPro" id="IPR002403">
    <property type="entry name" value="Cyt_P450_E_grp-IV"/>
</dbReference>
<dbReference type="SUPFAM" id="SSF48264">
    <property type="entry name" value="Cytochrome P450"/>
    <property type="match status" value="1"/>
</dbReference>
<evidence type="ECO:0000256" key="7">
    <source>
        <dbReference type="RuleBase" id="RU000461"/>
    </source>
</evidence>
<dbReference type="InterPro" id="IPR036396">
    <property type="entry name" value="Cyt_P450_sf"/>
</dbReference>
<dbReference type="PANTHER" id="PTHR24286:SF271">
    <property type="entry name" value="CYTOCHROME P450"/>
    <property type="match status" value="1"/>
</dbReference>
<organism evidence="9 10">
    <name type="scientific">Hevea brasiliensis</name>
    <name type="common">Para rubber tree</name>
    <name type="synonym">Siphonia brasiliensis</name>
    <dbReference type="NCBI Taxonomy" id="3981"/>
    <lineage>
        <taxon>Eukaryota</taxon>
        <taxon>Viridiplantae</taxon>
        <taxon>Streptophyta</taxon>
        <taxon>Embryophyta</taxon>
        <taxon>Tracheophyta</taxon>
        <taxon>Spermatophyta</taxon>
        <taxon>Magnoliopsida</taxon>
        <taxon>eudicotyledons</taxon>
        <taxon>Gunneridae</taxon>
        <taxon>Pentapetalae</taxon>
        <taxon>rosids</taxon>
        <taxon>fabids</taxon>
        <taxon>Malpighiales</taxon>
        <taxon>Euphorbiaceae</taxon>
        <taxon>Crotonoideae</taxon>
        <taxon>Micrandreae</taxon>
        <taxon>Hevea</taxon>
    </lineage>
</organism>
<keyword evidence="7" id="KW-0349">Heme</keyword>
<protein>
    <recommendedName>
        <fullName evidence="11">Cytochrome P450</fullName>
    </recommendedName>
</protein>
<comment type="caution">
    <text evidence="9">The sequence shown here is derived from an EMBL/GenBank/DDBJ whole genome shotgun (WGS) entry which is preliminary data.</text>
</comment>
<comment type="subcellular location">
    <subcellularLocation>
        <location evidence="1">Membrane</location>
        <topology evidence="1">Single-pass membrane protein</topology>
    </subcellularLocation>
</comment>
<evidence type="ECO:0000256" key="3">
    <source>
        <dbReference type="ARBA" id="ARBA00022692"/>
    </source>
</evidence>
<dbReference type="PRINTS" id="PR00465">
    <property type="entry name" value="EP450IV"/>
</dbReference>